<accession>G0P1W4</accession>
<evidence type="ECO:0000313" key="2">
    <source>
        <dbReference type="Proteomes" id="UP000008068"/>
    </source>
</evidence>
<dbReference type="STRING" id="135651.G0P1W4"/>
<dbReference type="InParanoid" id="G0P1W4"/>
<dbReference type="HOGENOM" id="CLU_143714_0_0_1"/>
<dbReference type="OrthoDB" id="5886159at2759"/>
<name>G0P1W4_CAEBE</name>
<evidence type="ECO:0000313" key="1">
    <source>
        <dbReference type="EMBL" id="EGT42826.1"/>
    </source>
</evidence>
<dbReference type="Proteomes" id="UP000008068">
    <property type="component" value="Unassembled WGS sequence"/>
</dbReference>
<proteinExistence type="predicted"/>
<gene>
    <name evidence="1" type="ORF">CAEBREN_25032</name>
</gene>
<dbReference type="AlphaFoldDB" id="G0P1W4"/>
<dbReference type="EMBL" id="GL380019">
    <property type="protein sequence ID" value="EGT42826.1"/>
    <property type="molecule type" value="Genomic_DNA"/>
</dbReference>
<protein>
    <submittedName>
        <fullName evidence="1">Uncharacterized protein</fullName>
    </submittedName>
</protein>
<sequence>MSVSALINGTGILVYSLCNECAPTIIIRDGKYVSKFCAKCDRRTFGMKYPCHVEKFPTEFYVVPCSVLGRGSVVTVVLGGCCKPSLSMNNEELTFNFCTDCQKRTISAKYPKQITNAV</sequence>
<organism evidence="2">
    <name type="scientific">Caenorhabditis brenneri</name>
    <name type="common">Nematode worm</name>
    <dbReference type="NCBI Taxonomy" id="135651"/>
    <lineage>
        <taxon>Eukaryota</taxon>
        <taxon>Metazoa</taxon>
        <taxon>Ecdysozoa</taxon>
        <taxon>Nematoda</taxon>
        <taxon>Chromadorea</taxon>
        <taxon>Rhabditida</taxon>
        <taxon>Rhabditina</taxon>
        <taxon>Rhabditomorpha</taxon>
        <taxon>Rhabditoidea</taxon>
        <taxon>Rhabditidae</taxon>
        <taxon>Peloderinae</taxon>
        <taxon>Caenorhabditis</taxon>
    </lineage>
</organism>
<dbReference type="OMA" id="NECAPTI"/>
<keyword evidence="2" id="KW-1185">Reference proteome</keyword>
<reference evidence="2" key="1">
    <citation type="submission" date="2011-07" db="EMBL/GenBank/DDBJ databases">
        <authorList>
            <consortium name="Caenorhabditis brenneri Sequencing and Analysis Consortium"/>
            <person name="Wilson R.K."/>
        </authorList>
    </citation>
    <scope>NUCLEOTIDE SEQUENCE [LARGE SCALE GENOMIC DNA]</scope>
    <source>
        <strain evidence="2">PB2801</strain>
    </source>
</reference>
<dbReference type="eggNOG" id="ENOG502TJSX">
    <property type="taxonomic scope" value="Eukaryota"/>
</dbReference>